<proteinExistence type="predicted"/>
<dbReference type="OrthoDB" id="598370at2"/>
<keyword evidence="2" id="KW-1185">Reference proteome</keyword>
<dbReference type="AlphaFoldDB" id="B4SDI2"/>
<name>B4SDI2_PELPB</name>
<dbReference type="STRING" id="324925.Ppha_0619"/>
<dbReference type="HOGENOM" id="CLU_2881909_0_0_10"/>
<dbReference type="eggNOG" id="ENOG50332X0">
    <property type="taxonomic scope" value="Bacteria"/>
</dbReference>
<evidence type="ECO:0000313" key="2">
    <source>
        <dbReference type="Proteomes" id="UP000002724"/>
    </source>
</evidence>
<dbReference type="Proteomes" id="UP000002724">
    <property type="component" value="Chromosome"/>
</dbReference>
<gene>
    <name evidence="1" type="ordered locus">Ppha_0619</name>
</gene>
<dbReference type="Pfam" id="PF09720">
    <property type="entry name" value="Unstab_antitox"/>
    <property type="match status" value="1"/>
</dbReference>
<protein>
    <recommendedName>
        <fullName evidence="3">Addiction module component, TIGR02574 family</fullName>
    </recommendedName>
</protein>
<dbReference type="KEGG" id="pph:Ppha_0619"/>
<reference evidence="1 2" key="1">
    <citation type="submission" date="2008-06" db="EMBL/GenBank/DDBJ databases">
        <title>Complete sequence of Pelodictyon phaeoclathratiforme BU-1.</title>
        <authorList>
            <consortium name="US DOE Joint Genome Institute"/>
            <person name="Lucas S."/>
            <person name="Copeland A."/>
            <person name="Lapidus A."/>
            <person name="Glavina del Rio T."/>
            <person name="Dalin E."/>
            <person name="Tice H."/>
            <person name="Bruce D."/>
            <person name="Goodwin L."/>
            <person name="Pitluck S."/>
            <person name="Schmutz J."/>
            <person name="Larimer F."/>
            <person name="Land M."/>
            <person name="Hauser L."/>
            <person name="Kyrpides N."/>
            <person name="Mikhailova N."/>
            <person name="Liu Z."/>
            <person name="Li T."/>
            <person name="Zhao F."/>
            <person name="Overmann J."/>
            <person name="Bryant D.A."/>
            <person name="Richardson P."/>
        </authorList>
    </citation>
    <scope>NUCLEOTIDE SEQUENCE [LARGE SCALE GENOMIC DNA]</scope>
    <source>
        <strain evidence="2">DSM 5477 / BU-1</strain>
    </source>
</reference>
<evidence type="ECO:0000313" key="1">
    <source>
        <dbReference type="EMBL" id="ACF42921.1"/>
    </source>
</evidence>
<evidence type="ECO:0008006" key="3">
    <source>
        <dbReference type="Google" id="ProtNLM"/>
    </source>
</evidence>
<dbReference type="InterPro" id="IPR013406">
    <property type="entry name" value="CHP02574_addiction_mod"/>
</dbReference>
<dbReference type="EMBL" id="CP001110">
    <property type="protein sequence ID" value="ACF42921.1"/>
    <property type="molecule type" value="Genomic_DNA"/>
</dbReference>
<accession>B4SDI2</accession>
<sequence length="63" mass="7199">MDKLLINKAMKMPPIQRVALAELLLASIDYEEGDIREAWISEVHERMKAVNEGRSTLLDFDAL</sequence>
<organism evidence="1 2">
    <name type="scientific">Pelodictyon phaeoclathratiforme (strain DSM 5477 / BU-1)</name>
    <dbReference type="NCBI Taxonomy" id="324925"/>
    <lineage>
        <taxon>Bacteria</taxon>
        <taxon>Pseudomonadati</taxon>
        <taxon>Chlorobiota</taxon>
        <taxon>Chlorobiia</taxon>
        <taxon>Chlorobiales</taxon>
        <taxon>Chlorobiaceae</taxon>
        <taxon>Chlorobium/Pelodictyon group</taxon>
        <taxon>Pelodictyon</taxon>
    </lineage>
</organism>